<organism evidence="2 3">
    <name type="scientific">Caballeronia temeraria</name>
    <dbReference type="NCBI Taxonomy" id="1777137"/>
    <lineage>
        <taxon>Bacteria</taxon>
        <taxon>Pseudomonadati</taxon>
        <taxon>Pseudomonadota</taxon>
        <taxon>Betaproteobacteria</taxon>
        <taxon>Burkholderiales</taxon>
        <taxon>Burkholderiaceae</taxon>
        <taxon>Caballeronia</taxon>
    </lineage>
</organism>
<dbReference type="Pfam" id="PF18922">
    <property type="entry name" value="DUF5672"/>
    <property type="match status" value="1"/>
</dbReference>
<dbReference type="RefSeq" id="WP_061158962.1">
    <property type="nucleotide sequence ID" value="NZ_FCOI02000002.1"/>
</dbReference>
<evidence type="ECO:0000313" key="2">
    <source>
        <dbReference type="EMBL" id="SAK46983.1"/>
    </source>
</evidence>
<accession>A0A157ZNB0</accession>
<evidence type="ECO:0000259" key="1">
    <source>
        <dbReference type="Pfam" id="PF18922"/>
    </source>
</evidence>
<dbReference type="InterPro" id="IPR043729">
    <property type="entry name" value="DUF5672"/>
</dbReference>
<name>A0A157ZNB0_9BURK</name>
<evidence type="ECO:0000313" key="3">
    <source>
        <dbReference type="Proteomes" id="UP000054624"/>
    </source>
</evidence>
<feature type="domain" description="DUF5672" evidence="1">
    <location>
        <begin position="56"/>
        <end position="193"/>
    </location>
</feature>
<dbReference type="EMBL" id="FCOI02000002">
    <property type="protein sequence ID" value="SAK46983.1"/>
    <property type="molecule type" value="Genomic_DNA"/>
</dbReference>
<proteinExistence type="predicted"/>
<keyword evidence="3" id="KW-1185">Reference proteome</keyword>
<sequence length="282" mass="31834">MNRLNLPDVTVCAVDCLNPMLAARALAHSSALCDFADVILLTDSEPSVSSPTRVVKIDRIGSSAEYSRFMLKELHRHIATPWVLIVQWDGYVLQPRAWRPDFLDYDYIGPRWPWFEAPQDVGNGGFSLRSLRLLKLLARPDVPTFGDSAEDVVICRALRPALEAAYGIRFAPAEIADPFGYEHALPNAPTFGFHGAFNMWRHTSDADMIELFRAMDRRTFASREFAQLMFRYFELRKFDCMGALYTRIMETQEREHVIAKLGEAGVPPELAAACLDMCARAA</sequence>
<dbReference type="OrthoDB" id="7391526at2"/>
<dbReference type="STRING" id="1777137.AWB76_00999"/>
<dbReference type="AlphaFoldDB" id="A0A157ZNB0"/>
<reference evidence="3" key="1">
    <citation type="submission" date="2016-01" db="EMBL/GenBank/DDBJ databases">
        <authorList>
            <person name="Peeters Charlotte."/>
        </authorList>
    </citation>
    <scope>NUCLEOTIDE SEQUENCE [LARGE SCALE GENOMIC DNA]</scope>
</reference>
<dbReference type="Proteomes" id="UP000054624">
    <property type="component" value="Unassembled WGS sequence"/>
</dbReference>
<protein>
    <recommendedName>
        <fullName evidence="1">DUF5672 domain-containing protein</fullName>
    </recommendedName>
</protein>
<gene>
    <name evidence="2" type="ORF">AWB76_00999</name>
</gene>